<name>A0A162RKY7_9CRUS</name>
<evidence type="ECO:0000256" key="1">
    <source>
        <dbReference type="SAM" id="MobiDB-lite"/>
    </source>
</evidence>
<protein>
    <recommendedName>
        <fullName evidence="5">Transmembrane protein</fullName>
    </recommendedName>
</protein>
<dbReference type="AlphaFoldDB" id="A0A162RKY7"/>
<feature type="compositionally biased region" description="Low complexity" evidence="1">
    <location>
        <begin position="297"/>
        <end position="314"/>
    </location>
</feature>
<feature type="transmembrane region" description="Helical" evidence="2">
    <location>
        <begin position="150"/>
        <end position="174"/>
    </location>
</feature>
<feature type="transmembrane region" description="Helical" evidence="2">
    <location>
        <begin position="95"/>
        <end position="120"/>
    </location>
</feature>
<feature type="region of interest" description="Disordered" evidence="1">
    <location>
        <begin position="292"/>
        <end position="335"/>
    </location>
</feature>
<sequence>MSDVDDSNGKPSEHGHWQGGRKSKTDSAKVPSVLLALIGVAIVAIQTYIFIAFEDDGDSYDFFLVCNAMAIASGSVSVLGGILCLCCVSSKRSSSALGCSIFVAVLAAIGAIGSTTVAVMESLRIGSDDPEHPCTSATLTDCSLWFDLEIAVAVLSGVNFILALTLIITISMGMRQPKVRETLRSPPVDVQWRAASIRETVEIEPQPEEMIIAPIVVEEQQPTKVAHIPVEEEEEEEEEENESVNMGRGPYIEQLKMLSREELERRLGEHMQHQFLEELRHELSRRNLIPINGRLASSNRSTSSSTKSQVSSQPVPAPQPDYYQQPLGYNKDERF</sequence>
<proteinExistence type="predicted"/>
<dbReference type="EMBL" id="LRGB01000146">
    <property type="protein sequence ID" value="KZS20601.1"/>
    <property type="molecule type" value="Genomic_DNA"/>
</dbReference>
<gene>
    <name evidence="3" type="ORF">APZ42_012673</name>
</gene>
<dbReference type="Proteomes" id="UP000076858">
    <property type="component" value="Unassembled WGS sequence"/>
</dbReference>
<comment type="caution">
    <text evidence="3">The sequence shown here is derived from an EMBL/GenBank/DDBJ whole genome shotgun (WGS) entry which is preliminary data.</text>
</comment>
<evidence type="ECO:0000256" key="2">
    <source>
        <dbReference type="SAM" id="Phobius"/>
    </source>
</evidence>
<keyword evidence="2" id="KW-0812">Transmembrane</keyword>
<keyword evidence="4" id="KW-1185">Reference proteome</keyword>
<dbReference type="OrthoDB" id="6371229at2759"/>
<feature type="transmembrane region" description="Helical" evidence="2">
    <location>
        <begin position="62"/>
        <end position="88"/>
    </location>
</feature>
<feature type="transmembrane region" description="Helical" evidence="2">
    <location>
        <begin position="30"/>
        <end position="50"/>
    </location>
</feature>
<evidence type="ECO:0008006" key="5">
    <source>
        <dbReference type="Google" id="ProtNLM"/>
    </source>
</evidence>
<accession>A0A162RKY7</accession>
<reference evidence="3 4" key="1">
    <citation type="submission" date="2016-03" db="EMBL/GenBank/DDBJ databases">
        <title>EvidentialGene: Evidence-directed Construction of Genes on Genomes.</title>
        <authorList>
            <person name="Gilbert D.G."/>
            <person name="Choi J.-H."/>
            <person name="Mockaitis K."/>
            <person name="Colbourne J."/>
            <person name="Pfrender M."/>
        </authorList>
    </citation>
    <scope>NUCLEOTIDE SEQUENCE [LARGE SCALE GENOMIC DNA]</scope>
    <source>
        <strain evidence="3 4">Xinb3</strain>
        <tissue evidence="3">Complete organism</tissue>
    </source>
</reference>
<keyword evidence="2" id="KW-1133">Transmembrane helix</keyword>
<feature type="compositionally biased region" description="Acidic residues" evidence="1">
    <location>
        <begin position="231"/>
        <end position="242"/>
    </location>
</feature>
<evidence type="ECO:0000313" key="3">
    <source>
        <dbReference type="EMBL" id="KZS20601.1"/>
    </source>
</evidence>
<feature type="region of interest" description="Disordered" evidence="1">
    <location>
        <begin position="229"/>
        <end position="249"/>
    </location>
</feature>
<organism evidence="3 4">
    <name type="scientific">Daphnia magna</name>
    <dbReference type="NCBI Taxonomy" id="35525"/>
    <lineage>
        <taxon>Eukaryota</taxon>
        <taxon>Metazoa</taxon>
        <taxon>Ecdysozoa</taxon>
        <taxon>Arthropoda</taxon>
        <taxon>Crustacea</taxon>
        <taxon>Branchiopoda</taxon>
        <taxon>Diplostraca</taxon>
        <taxon>Cladocera</taxon>
        <taxon>Anomopoda</taxon>
        <taxon>Daphniidae</taxon>
        <taxon>Daphnia</taxon>
    </lineage>
</organism>
<feature type="region of interest" description="Disordered" evidence="1">
    <location>
        <begin position="1"/>
        <end position="25"/>
    </location>
</feature>
<feature type="compositionally biased region" description="Basic and acidic residues" evidence="1">
    <location>
        <begin position="7"/>
        <end position="16"/>
    </location>
</feature>
<keyword evidence="2" id="KW-0472">Membrane</keyword>
<evidence type="ECO:0000313" key="4">
    <source>
        <dbReference type="Proteomes" id="UP000076858"/>
    </source>
</evidence>